<evidence type="ECO:0000313" key="6">
    <source>
        <dbReference type="EMBL" id="PPS14656.1"/>
    </source>
</evidence>
<comment type="catalytic activity">
    <reaction evidence="3">
        <text>a quinone + NADPH + H(+) = a quinol + NADP(+)</text>
        <dbReference type="Rhea" id="RHEA:46164"/>
        <dbReference type="ChEBI" id="CHEBI:15378"/>
        <dbReference type="ChEBI" id="CHEBI:24646"/>
        <dbReference type="ChEBI" id="CHEBI:57783"/>
        <dbReference type="ChEBI" id="CHEBI:58349"/>
        <dbReference type="ChEBI" id="CHEBI:132124"/>
        <dbReference type="EC" id="1.6.5.2"/>
    </reaction>
</comment>
<dbReference type="InterPro" id="IPR050712">
    <property type="entry name" value="NAD(P)H-dep_reductase"/>
</dbReference>
<accession>A0A2P5YGE7</accession>
<dbReference type="GO" id="GO:0010181">
    <property type="term" value="F:FMN binding"/>
    <property type="evidence" value="ECO:0007669"/>
    <property type="project" value="TreeGrafter"/>
</dbReference>
<dbReference type="PANTHER" id="PTHR30543:SF21">
    <property type="entry name" value="NAD(P)H-DEPENDENT FMN REDUCTASE LOT6"/>
    <property type="match status" value="1"/>
</dbReference>
<dbReference type="EC" id="1.6.5.2" evidence="1"/>
<proteinExistence type="predicted"/>
<evidence type="ECO:0000256" key="1">
    <source>
        <dbReference type="ARBA" id="ARBA00012648"/>
    </source>
</evidence>
<dbReference type="SUPFAM" id="SSF52218">
    <property type="entry name" value="Flavoproteins"/>
    <property type="match status" value="1"/>
</dbReference>
<evidence type="ECO:0000256" key="4">
    <source>
        <dbReference type="SAM" id="Phobius"/>
    </source>
</evidence>
<evidence type="ECO:0000259" key="5">
    <source>
        <dbReference type="Pfam" id="PF03358"/>
    </source>
</evidence>
<keyword evidence="4" id="KW-1133">Transmembrane helix</keyword>
<sequence>MEAIAAAKPVIKVAALCGSLRDGSYDKGLPCLAMELTKEEIDGIQIDYIGISPIPMLNTDLEVDGKYPPVVEAFRQRFLWLIASSLLPLITGMKHSAVFVGYKVFWISFLYIFCNLYHDIHATPSIMFKGVTMNW</sequence>
<dbReference type="AlphaFoldDB" id="A0A2P5YGE7"/>
<dbReference type="InterPro" id="IPR029039">
    <property type="entry name" value="Flavoprotein-like_sf"/>
</dbReference>
<dbReference type="Pfam" id="PF03358">
    <property type="entry name" value="FMN_red"/>
    <property type="match status" value="1"/>
</dbReference>
<keyword evidence="4" id="KW-0812">Transmembrane</keyword>
<comment type="catalytic activity">
    <reaction evidence="2">
        <text>a quinone + NADH + H(+) = a quinol + NAD(+)</text>
        <dbReference type="Rhea" id="RHEA:46160"/>
        <dbReference type="ChEBI" id="CHEBI:15378"/>
        <dbReference type="ChEBI" id="CHEBI:24646"/>
        <dbReference type="ChEBI" id="CHEBI:57540"/>
        <dbReference type="ChEBI" id="CHEBI:57945"/>
        <dbReference type="ChEBI" id="CHEBI:132124"/>
        <dbReference type="EC" id="1.6.5.2"/>
    </reaction>
</comment>
<evidence type="ECO:0000256" key="2">
    <source>
        <dbReference type="ARBA" id="ARBA00047678"/>
    </source>
</evidence>
<dbReference type="GO" id="GO:0003955">
    <property type="term" value="F:NAD(P)H dehydrogenase (quinone) activity"/>
    <property type="evidence" value="ECO:0007669"/>
    <property type="project" value="UniProtKB-EC"/>
</dbReference>
<dbReference type="OrthoDB" id="1001092at2759"/>
<name>A0A2P5YGE7_GOSBA</name>
<dbReference type="InterPro" id="IPR005025">
    <property type="entry name" value="FMN_Rdtase-like_dom"/>
</dbReference>
<reference evidence="6 7" key="1">
    <citation type="submission" date="2015-01" db="EMBL/GenBank/DDBJ databases">
        <title>Genome of allotetraploid Gossypium barbadense reveals genomic plasticity and fiber elongation in cotton evolution.</title>
        <authorList>
            <person name="Chen X."/>
            <person name="Liu X."/>
            <person name="Zhao B."/>
            <person name="Zheng H."/>
            <person name="Hu Y."/>
            <person name="Lu G."/>
            <person name="Yang C."/>
            <person name="Chen J."/>
            <person name="Shan C."/>
            <person name="Zhang L."/>
            <person name="Zhou Y."/>
            <person name="Wang L."/>
            <person name="Guo W."/>
            <person name="Bai Y."/>
            <person name="Ruan J."/>
            <person name="Shangguan X."/>
            <person name="Mao Y."/>
            <person name="Jiang J."/>
            <person name="Zhu Y."/>
            <person name="Lei J."/>
            <person name="Kang H."/>
            <person name="Chen S."/>
            <person name="He X."/>
            <person name="Wang R."/>
            <person name="Wang Y."/>
            <person name="Chen J."/>
            <person name="Wang L."/>
            <person name="Yu S."/>
            <person name="Wang B."/>
            <person name="Wei J."/>
            <person name="Song S."/>
            <person name="Lu X."/>
            <person name="Gao Z."/>
            <person name="Gu W."/>
            <person name="Deng X."/>
            <person name="Ma D."/>
            <person name="Wang S."/>
            <person name="Liang W."/>
            <person name="Fang L."/>
            <person name="Cai C."/>
            <person name="Zhu X."/>
            <person name="Zhou B."/>
            <person name="Zhang Y."/>
            <person name="Chen Z."/>
            <person name="Xu S."/>
            <person name="Zhu R."/>
            <person name="Wang S."/>
            <person name="Zhang T."/>
            <person name="Zhao G."/>
        </authorList>
    </citation>
    <scope>NUCLEOTIDE SEQUENCE [LARGE SCALE GENOMIC DNA]</scope>
    <source>
        <strain evidence="7">cv. Xinhai21</strain>
        <tissue evidence="6">Leaf</tissue>
    </source>
</reference>
<evidence type="ECO:0000256" key="3">
    <source>
        <dbReference type="ARBA" id="ARBA00048983"/>
    </source>
</evidence>
<dbReference type="EMBL" id="KZ663234">
    <property type="protein sequence ID" value="PPS14656.1"/>
    <property type="molecule type" value="Genomic_DNA"/>
</dbReference>
<dbReference type="GO" id="GO:0005829">
    <property type="term" value="C:cytosol"/>
    <property type="evidence" value="ECO:0007669"/>
    <property type="project" value="TreeGrafter"/>
</dbReference>
<evidence type="ECO:0000313" key="7">
    <source>
        <dbReference type="Proteomes" id="UP000239757"/>
    </source>
</evidence>
<dbReference type="Gene3D" id="3.40.50.360">
    <property type="match status" value="1"/>
</dbReference>
<gene>
    <name evidence="6" type="ORF">GOBAR_AA05922</name>
</gene>
<organism evidence="6 7">
    <name type="scientific">Gossypium barbadense</name>
    <name type="common">Sea Island cotton</name>
    <name type="synonym">Hibiscus barbadensis</name>
    <dbReference type="NCBI Taxonomy" id="3634"/>
    <lineage>
        <taxon>Eukaryota</taxon>
        <taxon>Viridiplantae</taxon>
        <taxon>Streptophyta</taxon>
        <taxon>Embryophyta</taxon>
        <taxon>Tracheophyta</taxon>
        <taxon>Spermatophyta</taxon>
        <taxon>Magnoliopsida</taxon>
        <taxon>eudicotyledons</taxon>
        <taxon>Gunneridae</taxon>
        <taxon>Pentapetalae</taxon>
        <taxon>rosids</taxon>
        <taxon>malvids</taxon>
        <taxon>Malvales</taxon>
        <taxon>Malvaceae</taxon>
        <taxon>Malvoideae</taxon>
        <taxon>Gossypium</taxon>
    </lineage>
</organism>
<feature type="transmembrane region" description="Helical" evidence="4">
    <location>
        <begin position="99"/>
        <end position="117"/>
    </location>
</feature>
<dbReference type="PANTHER" id="PTHR30543">
    <property type="entry name" value="CHROMATE REDUCTASE"/>
    <property type="match status" value="1"/>
</dbReference>
<dbReference type="Proteomes" id="UP000239757">
    <property type="component" value="Unassembled WGS sequence"/>
</dbReference>
<keyword evidence="4" id="KW-0472">Membrane</keyword>
<protein>
    <recommendedName>
        <fullName evidence="1">NAD(P)H dehydrogenase (quinone)</fullName>
        <ecNumber evidence="1">1.6.5.2</ecNumber>
    </recommendedName>
</protein>
<feature type="domain" description="NADPH-dependent FMN reductase-like" evidence="5">
    <location>
        <begin position="11"/>
        <end position="79"/>
    </location>
</feature>